<keyword evidence="1" id="KW-0472">Membrane</keyword>
<dbReference type="AlphaFoldDB" id="A5N0H6"/>
<dbReference type="Pfam" id="PF12704">
    <property type="entry name" value="MacB_PCD"/>
    <property type="match status" value="1"/>
</dbReference>
<dbReference type="EMBL" id="CP000673">
    <property type="protein sequence ID" value="EDK34622.1"/>
    <property type="molecule type" value="Genomic_DNA"/>
</dbReference>
<dbReference type="STRING" id="431943.CKL_2610"/>
<reference evidence="3 4" key="1">
    <citation type="journal article" date="2008" name="Proc. Natl. Acad. Sci. U.S.A.">
        <title>The genome of Clostridium kluyveri, a strict anaerobe with unique metabolic features.</title>
        <authorList>
            <person name="Seedorf H."/>
            <person name="Fricke W.F."/>
            <person name="Veith B."/>
            <person name="Brueggemann H."/>
            <person name="Liesegang H."/>
            <person name="Strittmatter A."/>
            <person name="Miethke M."/>
            <person name="Buckel W."/>
            <person name="Hinderberger J."/>
            <person name="Li F."/>
            <person name="Hagemeier C."/>
            <person name="Thauer R.K."/>
            <person name="Gottschalk G."/>
        </authorList>
    </citation>
    <scope>NUCLEOTIDE SEQUENCE [LARGE SCALE GENOMIC DNA]</scope>
    <source>
        <strain evidence="4">ATCC 8527 / DSM 555 / NCIMB 10680</strain>
    </source>
</reference>
<gene>
    <name evidence="3" type="ordered locus">CKL_2610</name>
</gene>
<dbReference type="eggNOG" id="COG4591">
    <property type="taxonomic scope" value="Bacteria"/>
</dbReference>
<evidence type="ECO:0000259" key="2">
    <source>
        <dbReference type="Pfam" id="PF12704"/>
    </source>
</evidence>
<evidence type="ECO:0000256" key="1">
    <source>
        <dbReference type="SAM" id="Phobius"/>
    </source>
</evidence>
<protein>
    <recommendedName>
        <fullName evidence="2">MacB-like periplasmic core domain-containing protein</fullName>
    </recommendedName>
</protein>
<name>A5N0H6_CLOK5</name>
<dbReference type="Proteomes" id="UP000002411">
    <property type="component" value="Chromosome"/>
</dbReference>
<dbReference type="InterPro" id="IPR025857">
    <property type="entry name" value="MacB_PCD"/>
</dbReference>
<organism evidence="3 4">
    <name type="scientific">Clostridium kluyveri (strain ATCC 8527 / DSM 555 / NBRC 12016 / NCIMB 10680 / K1)</name>
    <dbReference type="NCBI Taxonomy" id="431943"/>
    <lineage>
        <taxon>Bacteria</taxon>
        <taxon>Bacillati</taxon>
        <taxon>Bacillota</taxon>
        <taxon>Clostridia</taxon>
        <taxon>Eubacteriales</taxon>
        <taxon>Clostridiaceae</taxon>
        <taxon>Clostridium</taxon>
    </lineage>
</organism>
<feature type="domain" description="MacB-like periplasmic core" evidence="2">
    <location>
        <begin position="19"/>
        <end position="193"/>
    </location>
</feature>
<keyword evidence="1" id="KW-0812">Transmembrane</keyword>
<sequence>MNIFNKITLQSMKKSHTRTIVTVMGVVLSAALITAVTTFGISLLNYMARGAAQKYGGWHVKFEDVDSSFVAKQASNDKVANTATFENIGYAKLEGGKNHNKPYLFIAGFSKKTFNALPLTLLSGRLPKNSGEILVSGSVMTKSGVHLQVGDTLTLAVGNRMKVNKKLGQSDPYTAESETFVPKAERTYTVVGI</sequence>
<keyword evidence="1" id="KW-1133">Transmembrane helix</keyword>
<evidence type="ECO:0000313" key="4">
    <source>
        <dbReference type="Proteomes" id="UP000002411"/>
    </source>
</evidence>
<accession>A5N0H6</accession>
<dbReference type="HOGENOM" id="CLU_1406581_0_0_9"/>
<keyword evidence="4" id="KW-1185">Reference proteome</keyword>
<evidence type="ECO:0000313" key="3">
    <source>
        <dbReference type="EMBL" id="EDK34622.1"/>
    </source>
</evidence>
<feature type="transmembrane region" description="Helical" evidence="1">
    <location>
        <begin position="20"/>
        <end position="44"/>
    </location>
</feature>
<dbReference type="KEGG" id="ckl:CKL_2610"/>
<proteinExistence type="predicted"/>